<protein>
    <submittedName>
        <fullName evidence="2">Uncharacterized protein</fullName>
    </submittedName>
</protein>
<organism evidence="2 3">
    <name type="scientific">Cymbomonas tetramitiformis</name>
    <dbReference type="NCBI Taxonomy" id="36881"/>
    <lineage>
        <taxon>Eukaryota</taxon>
        <taxon>Viridiplantae</taxon>
        <taxon>Chlorophyta</taxon>
        <taxon>Pyramimonadophyceae</taxon>
        <taxon>Pyramimonadales</taxon>
        <taxon>Pyramimonadaceae</taxon>
        <taxon>Cymbomonas</taxon>
    </lineage>
</organism>
<dbReference type="Proteomes" id="UP001190700">
    <property type="component" value="Unassembled WGS sequence"/>
</dbReference>
<feature type="compositionally biased region" description="Polar residues" evidence="1">
    <location>
        <begin position="484"/>
        <end position="496"/>
    </location>
</feature>
<proteinExistence type="predicted"/>
<feature type="region of interest" description="Disordered" evidence="1">
    <location>
        <begin position="221"/>
        <end position="274"/>
    </location>
</feature>
<evidence type="ECO:0000313" key="3">
    <source>
        <dbReference type="Proteomes" id="UP001190700"/>
    </source>
</evidence>
<feature type="region of interest" description="Disordered" evidence="1">
    <location>
        <begin position="428"/>
        <end position="460"/>
    </location>
</feature>
<keyword evidence="3" id="KW-1185">Reference proteome</keyword>
<feature type="compositionally biased region" description="Polar residues" evidence="1">
    <location>
        <begin position="348"/>
        <end position="363"/>
    </location>
</feature>
<feature type="non-terminal residue" evidence="2">
    <location>
        <position position="1"/>
    </location>
</feature>
<feature type="compositionally biased region" description="Low complexity" evidence="1">
    <location>
        <begin position="323"/>
        <end position="339"/>
    </location>
</feature>
<sequence>HHAPKRLEAAHAFSSRGLGAQQHYAREHALRLTLELNARDHIKLIMLEHESRANENYSSSEQRDKDLHTRLIMQAKLVHRYRDYYRLGTSYMAADASEALEVEALNAGIAPEHLRLAETGSPQQRQDIHEWKYRVHPEVLTDFHRGYLVKATERHLDQRNWAPPSQPLDPDDTFDSSPMLEWLRATIPSLLTGAVAVGAREMSLFGDAEDIARISAYGWDRRDGASPREGPSPRGGERSVGAIPRGARAQPQEPHCSTSNSLHRPNDASSTQSASRITFQTGQNQDFALTTEHSAESAASDSDLLLSDSAPQLSTANRPPPSRSLSSSTSAANTPTSATQFEMHIRQARSSRPSTAKNLQRSGSDPGFPHGANGLQRPGSGNTYRSKDSFWGTSTRPSSGRPRTIRPGTPDSASSSILARARNLPIQPDQAAGAHPPASPSLASPNSAAPQALAPSPVMPMPTTTGLYPVNSGAALALSAKMRPQSSSQQVLSNPHSADVEAISRPTTAPPKDRPAVRSGMSKVLLSRPGSGALSKPYPVPLKRRPQSAAGEAAELHISGRASPPLRAGSPLSPNKSPSRQAKEYKDTATEEIMDLHMPPLSPNLLKLLNGPNSVRDDPLASYSSGISKTASQGPESTSPGAQSVLSSYYSAPADPPQKDSGNDLVSPAASLNDQIRPPLKLHVHTQKTQSSFSREPPSPLLGYQPPVHHVTNPLL</sequence>
<dbReference type="AlphaFoldDB" id="A0AAE0BGZ8"/>
<dbReference type="EMBL" id="LGRX02035020">
    <property type="protein sequence ID" value="KAK3236471.1"/>
    <property type="molecule type" value="Genomic_DNA"/>
</dbReference>
<comment type="caution">
    <text evidence="2">The sequence shown here is derived from an EMBL/GenBank/DDBJ whole genome shotgun (WGS) entry which is preliminary data.</text>
</comment>
<feature type="compositionally biased region" description="Polar residues" evidence="1">
    <location>
        <begin position="255"/>
        <end position="274"/>
    </location>
</feature>
<feature type="region of interest" description="Disordered" evidence="1">
    <location>
        <begin position="310"/>
        <end position="415"/>
    </location>
</feature>
<feature type="region of interest" description="Disordered" evidence="1">
    <location>
        <begin position="605"/>
        <end position="716"/>
    </location>
</feature>
<accession>A0AAE0BGZ8</accession>
<gene>
    <name evidence="2" type="ORF">CYMTET_53393</name>
</gene>
<feature type="compositionally biased region" description="Polar residues" evidence="1">
    <location>
        <begin position="622"/>
        <end position="650"/>
    </location>
</feature>
<reference evidence="2 3" key="1">
    <citation type="journal article" date="2015" name="Genome Biol. Evol.">
        <title>Comparative Genomics of a Bacterivorous Green Alga Reveals Evolutionary Causalities and Consequences of Phago-Mixotrophic Mode of Nutrition.</title>
        <authorList>
            <person name="Burns J.A."/>
            <person name="Paasch A."/>
            <person name="Narechania A."/>
            <person name="Kim E."/>
        </authorList>
    </citation>
    <scope>NUCLEOTIDE SEQUENCE [LARGE SCALE GENOMIC DNA]</scope>
    <source>
        <strain evidence="2 3">PLY_AMNH</strain>
    </source>
</reference>
<feature type="region of interest" description="Disordered" evidence="1">
    <location>
        <begin position="479"/>
        <end position="586"/>
    </location>
</feature>
<evidence type="ECO:0000256" key="1">
    <source>
        <dbReference type="SAM" id="MobiDB-lite"/>
    </source>
</evidence>
<evidence type="ECO:0000313" key="2">
    <source>
        <dbReference type="EMBL" id="KAK3236471.1"/>
    </source>
</evidence>
<feature type="compositionally biased region" description="Low complexity" evidence="1">
    <location>
        <begin position="431"/>
        <end position="456"/>
    </location>
</feature>
<name>A0AAE0BGZ8_9CHLO</name>